<evidence type="ECO:0000313" key="2">
    <source>
        <dbReference type="EMBL" id="KKR02298.1"/>
    </source>
</evidence>
<dbReference type="PROSITE" id="PS51257">
    <property type="entry name" value="PROKAR_LIPOPROTEIN"/>
    <property type="match status" value="1"/>
</dbReference>
<feature type="coiled-coil region" evidence="1">
    <location>
        <begin position="48"/>
        <end position="75"/>
    </location>
</feature>
<sequence length="174" mass="20016">MKTYFPKIPLFFSIIFLLFSCLAFFYFYGAIDNSNRETKLAESEWQSQVKKRDELKKLESSFSEVEKERTQLETHFAESSNIVPFLDTVEGLAPMVAAKAEVMSVEIMGDSPFLMVGMNVSGSFEAIYRFLMLLENSPYELDFASMNLERQAPSNASETKWTAFFNIRLLSFIQ</sequence>
<reference evidence="2 3" key="1">
    <citation type="journal article" date="2015" name="Nature">
        <title>rRNA introns, odd ribosomes, and small enigmatic genomes across a large radiation of phyla.</title>
        <authorList>
            <person name="Brown C.T."/>
            <person name="Hug L.A."/>
            <person name="Thomas B.C."/>
            <person name="Sharon I."/>
            <person name="Castelle C.J."/>
            <person name="Singh A."/>
            <person name="Wilkins M.J."/>
            <person name="Williams K.H."/>
            <person name="Banfield J.F."/>
        </authorList>
    </citation>
    <scope>NUCLEOTIDE SEQUENCE [LARGE SCALE GENOMIC DNA]</scope>
</reference>
<evidence type="ECO:0000313" key="3">
    <source>
        <dbReference type="Proteomes" id="UP000033998"/>
    </source>
</evidence>
<dbReference type="AlphaFoldDB" id="A0A837HSI0"/>
<proteinExistence type="predicted"/>
<comment type="caution">
    <text evidence="2">The sequence shown here is derived from an EMBL/GenBank/DDBJ whole genome shotgun (WGS) entry which is preliminary data.</text>
</comment>
<gene>
    <name evidence="2" type="ORF">UT27_C0001G0076</name>
</gene>
<protein>
    <submittedName>
        <fullName evidence="2">Uncharacterized protein</fullName>
    </submittedName>
</protein>
<keyword evidence="1" id="KW-0175">Coiled coil</keyword>
<dbReference type="EMBL" id="LBWE01000001">
    <property type="protein sequence ID" value="KKR02298.1"/>
    <property type="molecule type" value="Genomic_DNA"/>
</dbReference>
<accession>A0A837HSI0</accession>
<name>A0A837HSI0_9BACT</name>
<dbReference type="Proteomes" id="UP000033998">
    <property type="component" value="Unassembled WGS sequence"/>
</dbReference>
<evidence type="ECO:0000256" key="1">
    <source>
        <dbReference type="SAM" id="Coils"/>
    </source>
</evidence>
<organism evidence="2 3">
    <name type="scientific">Candidatus Nomurabacteria bacterium GW2011_GWD2_39_12</name>
    <dbReference type="NCBI Taxonomy" id="1618759"/>
    <lineage>
        <taxon>Bacteria</taxon>
        <taxon>Candidatus Nomuraibacteriota</taxon>
    </lineage>
</organism>